<sequence>MRSTQLITGALAVAATSALIGLGTAPGIAQTPDPTAPGTSRETGKLLECTGAAGAIPVRANLYQNTTYGNFLEVLVHDGTPDEAGASREAAKPFVVKNKVRATARIAGEKLVITGTAKPTGEVRRVHDVVEDAGLRIVTTGKHKLLKPILKVSYAGRSGRLTCDNAFAFNLKVTKTSIVD</sequence>
<keyword evidence="3" id="KW-1185">Reference proteome</keyword>
<feature type="chain" id="PRO_5047477720" evidence="1">
    <location>
        <begin position="30"/>
        <end position="180"/>
    </location>
</feature>
<protein>
    <submittedName>
        <fullName evidence="2">Uncharacterized protein</fullName>
    </submittedName>
</protein>
<name>A0ABP8Y2G3_9ACTN</name>
<accession>A0ABP8Y2G3</accession>
<proteinExistence type="predicted"/>
<gene>
    <name evidence="2" type="ORF">GCM10023349_43280</name>
</gene>
<dbReference type="Proteomes" id="UP001499974">
    <property type="component" value="Unassembled WGS sequence"/>
</dbReference>
<feature type="signal peptide" evidence="1">
    <location>
        <begin position="1"/>
        <end position="29"/>
    </location>
</feature>
<evidence type="ECO:0000256" key="1">
    <source>
        <dbReference type="SAM" id="SignalP"/>
    </source>
</evidence>
<reference evidence="3" key="1">
    <citation type="journal article" date="2019" name="Int. J. Syst. Evol. Microbiol.">
        <title>The Global Catalogue of Microorganisms (GCM) 10K type strain sequencing project: providing services to taxonomists for standard genome sequencing and annotation.</title>
        <authorList>
            <consortium name="The Broad Institute Genomics Platform"/>
            <consortium name="The Broad Institute Genome Sequencing Center for Infectious Disease"/>
            <person name="Wu L."/>
            <person name="Ma J."/>
        </authorList>
    </citation>
    <scope>NUCLEOTIDE SEQUENCE [LARGE SCALE GENOMIC DNA]</scope>
    <source>
        <strain evidence="3">JCM 18531</strain>
    </source>
</reference>
<evidence type="ECO:0000313" key="2">
    <source>
        <dbReference type="EMBL" id="GAA4718658.1"/>
    </source>
</evidence>
<dbReference type="EMBL" id="BAABKM010000005">
    <property type="protein sequence ID" value="GAA4718658.1"/>
    <property type="molecule type" value="Genomic_DNA"/>
</dbReference>
<organism evidence="2 3">
    <name type="scientific">Nocardioides conyzicola</name>
    <dbReference type="NCBI Taxonomy" id="1651781"/>
    <lineage>
        <taxon>Bacteria</taxon>
        <taxon>Bacillati</taxon>
        <taxon>Actinomycetota</taxon>
        <taxon>Actinomycetes</taxon>
        <taxon>Propionibacteriales</taxon>
        <taxon>Nocardioidaceae</taxon>
        <taxon>Nocardioides</taxon>
    </lineage>
</organism>
<keyword evidence="1" id="KW-0732">Signal</keyword>
<comment type="caution">
    <text evidence="2">The sequence shown here is derived from an EMBL/GenBank/DDBJ whole genome shotgun (WGS) entry which is preliminary data.</text>
</comment>
<evidence type="ECO:0000313" key="3">
    <source>
        <dbReference type="Proteomes" id="UP001499974"/>
    </source>
</evidence>
<dbReference type="RefSeq" id="WP_345523787.1">
    <property type="nucleotide sequence ID" value="NZ_BAABKM010000005.1"/>
</dbReference>